<dbReference type="PANTHER" id="PTHR24148:SF64">
    <property type="entry name" value="HETEROKARYON INCOMPATIBILITY DOMAIN-CONTAINING PROTEIN"/>
    <property type="match status" value="1"/>
</dbReference>
<evidence type="ECO:0008006" key="3">
    <source>
        <dbReference type="Google" id="ProtNLM"/>
    </source>
</evidence>
<organism evidence="1 2">
    <name type="scientific">Exophiala viscosa</name>
    <dbReference type="NCBI Taxonomy" id="2486360"/>
    <lineage>
        <taxon>Eukaryota</taxon>
        <taxon>Fungi</taxon>
        <taxon>Dikarya</taxon>
        <taxon>Ascomycota</taxon>
        <taxon>Pezizomycotina</taxon>
        <taxon>Eurotiomycetes</taxon>
        <taxon>Chaetothyriomycetidae</taxon>
        <taxon>Chaetothyriales</taxon>
        <taxon>Herpotrichiellaceae</taxon>
        <taxon>Exophiala</taxon>
    </lineage>
</organism>
<keyword evidence="2" id="KW-1185">Reference proteome</keyword>
<dbReference type="InterPro" id="IPR052895">
    <property type="entry name" value="HetReg/Transcr_Mod"/>
</dbReference>
<dbReference type="Pfam" id="PF26639">
    <property type="entry name" value="Het-6_barrel"/>
    <property type="match status" value="1"/>
</dbReference>
<dbReference type="AlphaFoldDB" id="A0AAN6ICW4"/>
<evidence type="ECO:0000313" key="2">
    <source>
        <dbReference type="Proteomes" id="UP001203852"/>
    </source>
</evidence>
<protein>
    <recommendedName>
        <fullName evidence="3">Heterokaryon incompatibility domain-containing protein</fullName>
    </recommendedName>
</protein>
<reference evidence="1" key="1">
    <citation type="journal article" date="2022" name="bioRxiv">
        <title>Deciphering the potential niche of two novel black yeast fungi from a biological soil crust based on their genomes, phenotypes, and melanin regulation.</title>
        <authorList>
            <consortium name="DOE Joint Genome Institute"/>
            <person name="Carr E.C."/>
            <person name="Barton Q."/>
            <person name="Grambo S."/>
            <person name="Sullivan M."/>
            <person name="Renfro C.M."/>
            <person name="Kuo A."/>
            <person name="Pangilinan J."/>
            <person name="Lipzen A."/>
            <person name="Keymanesh K."/>
            <person name="Savage E."/>
            <person name="Barry K."/>
            <person name="Grigoriev I.V."/>
            <person name="Riekhof W.R."/>
            <person name="Harris S.S."/>
        </authorList>
    </citation>
    <scope>NUCLEOTIDE SEQUENCE</scope>
    <source>
        <strain evidence="1">JF 03-4F</strain>
    </source>
</reference>
<comment type="caution">
    <text evidence="1">The sequence shown here is derived from an EMBL/GenBank/DDBJ whole genome shotgun (WGS) entry which is preliminary data.</text>
</comment>
<name>A0AAN6ICW4_9EURO</name>
<dbReference type="PANTHER" id="PTHR24148">
    <property type="entry name" value="ANKYRIN REPEAT DOMAIN-CONTAINING PROTEIN 39 HOMOLOG-RELATED"/>
    <property type="match status" value="1"/>
</dbReference>
<gene>
    <name evidence="1" type="ORF">EDD36DRAFT_418977</name>
</gene>
<accession>A0AAN6ICW4</accession>
<dbReference type="EMBL" id="MU404354">
    <property type="protein sequence ID" value="KAI1612818.1"/>
    <property type="molecule type" value="Genomic_DNA"/>
</dbReference>
<evidence type="ECO:0000313" key="1">
    <source>
        <dbReference type="EMBL" id="KAI1612818.1"/>
    </source>
</evidence>
<sequence>MSLIGGRAIEGEPHELLCGQALTTEYAVECAQALKEILSRPWWSRLWAAQEFALGSASVFMCGRQWFDSTQLIKDGTLNMIVPILSIRGVPAESLMLLKYFGSISLTQTTAIKRLWDLMPSQKPSGRAEIFCEILDQCTTKLCSDDRDRVFGLLGLSPESLALSIDATYDNSMTEVFESLTINLLRHLDSLLVLFTAGVGHPGDVEYRSGVRVRLEDPNLPSWVRDLRRPRLELMFPPWYGKYRTPFNAFASKEWTYRYANNQLMLKGLRIGNIPAVRLGTVCQSRFYSSEPGEQADGRRVLQSWMALCDVAGRERGRDPYPHGGFKADAFCRTLYGDFKTTIIMSGRGDFNSVRLQASDVDAIVQSADWAEKLAQYSDEEGEQEAFSIPPFIVGRRLFVTDTGYFGNGGAWIEPNDQIFIIMGCHYPVILRPTNSSQSCTTYRLVEICYVHGIMDGELFDGVPFTGKSEDESTEAYLERTEQLGDHVIEPVCLC</sequence>
<dbReference type="Proteomes" id="UP001203852">
    <property type="component" value="Unassembled WGS sequence"/>
</dbReference>
<proteinExistence type="predicted"/>